<keyword evidence="2" id="KW-0378">Hydrolase</keyword>
<evidence type="ECO:0000313" key="6">
    <source>
        <dbReference type="EMBL" id="KUN59537.1"/>
    </source>
</evidence>
<name>A0A101RPR9_9ACTN</name>
<dbReference type="InterPro" id="IPR015500">
    <property type="entry name" value="Peptidase_S8_subtilisin-rel"/>
</dbReference>
<dbReference type="EMBL" id="LMWV01000036">
    <property type="protein sequence ID" value="KUN59537.1"/>
    <property type="molecule type" value="Genomic_DNA"/>
</dbReference>
<organism evidence="6 7">
    <name type="scientific">Streptomyces griseorubiginosus</name>
    <dbReference type="NCBI Taxonomy" id="67304"/>
    <lineage>
        <taxon>Bacteria</taxon>
        <taxon>Bacillati</taxon>
        <taxon>Actinomycetota</taxon>
        <taxon>Actinomycetes</taxon>
        <taxon>Kitasatosporales</taxon>
        <taxon>Streptomycetaceae</taxon>
        <taxon>Streptomyces</taxon>
    </lineage>
</organism>
<evidence type="ECO:0000256" key="3">
    <source>
        <dbReference type="ARBA" id="ARBA00022825"/>
    </source>
</evidence>
<dbReference type="InterPro" id="IPR030400">
    <property type="entry name" value="Sedolisin_dom"/>
</dbReference>
<gene>
    <name evidence="6" type="ORF">AQJ54_39565</name>
</gene>
<dbReference type="PANTHER" id="PTHR14218:SF15">
    <property type="entry name" value="TRIPEPTIDYL-PEPTIDASE 1"/>
    <property type="match status" value="1"/>
</dbReference>
<dbReference type="GO" id="GO:0006508">
    <property type="term" value="P:proteolysis"/>
    <property type="evidence" value="ECO:0007669"/>
    <property type="project" value="UniProtKB-KW"/>
</dbReference>
<dbReference type="Pfam" id="PF00082">
    <property type="entry name" value="Peptidase_S8"/>
    <property type="match status" value="1"/>
</dbReference>
<dbReference type="SUPFAM" id="SSF54897">
    <property type="entry name" value="Protease propeptides/inhibitors"/>
    <property type="match status" value="1"/>
</dbReference>
<dbReference type="AlphaFoldDB" id="A0A101RPR9"/>
<feature type="region of interest" description="Disordered" evidence="4">
    <location>
        <begin position="333"/>
        <end position="361"/>
    </location>
</feature>
<dbReference type="InterPro" id="IPR023828">
    <property type="entry name" value="Peptidase_S8_Ser-AS"/>
</dbReference>
<dbReference type="PANTHER" id="PTHR14218">
    <property type="entry name" value="PROTEASE S8 TRIPEPTIDYL PEPTIDASE I CLN2"/>
    <property type="match status" value="1"/>
</dbReference>
<dbReference type="InterPro" id="IPR036852">
    <property type="entry name" value="Peptidase_S8/S53_dom_sf"/>
</dbReference>
<dbReference type="InterPro" id="IPR050819">
    <property type="entry name" value="Tripeptidyl-peptidase_I"/>
</dbReference>
<evidence type="ECO:0000259" key="5">
    <source>
        <dbReference type="PROSITE" id="PS51695"/>
    </source>
</evidence>
<sequence length="542" mass="56136">MTEPDWRHLKVTGTIGQLNAAFAVTFHDYSVPPENLFKSHFLASPTDLSVPAELGALVLGVGRSEIPVQDVQDAGLAVPEQPVERRPHVDEAVAANCSQYWGQLPATGTPQVNGATAPLAPCGYTPNRLRHVYGLDSLGLTGAGQTVAVVSSSMDTLEKDINTWSDHVGTQQLRPGQLTRVPSPDGSPAREPGNGGFSAMIEANLDAEAVHGIAPDANIVAIGESTAQGGNLLASLSYALDHTHASIVSASLENTPPPGLQKAFDQIFQEGALQGVGFYFCAGDGGVQLNDSGGDWLNGYAGSSWVTAVGGTSVAIGPDGGRAWETGWGDSVSPLSEDGTSWGQAQADGGTGGGRTTGRPQPWYQQGVVPDRYALTPDGSRSRVGPDVAMDADLLTGLVIGGTPLAGLGSPTTDPGTWHYVEHTFGGTSLSTPLFAGVQALAQQARGGKPLGFANPIMYQRAHRSTFRDVTAYKLPGGGVPTAVRYVSDGKGGSTPVLYTFLASQLPEPEDGFTPPEVGPGFDTETGLGTPTGAYLFSFVSS</sequence>
<evidence type="ECO:0000256" key="1">
    <source>
        <dbReference type="ARBA" id="ARBA00022670"/>
    </source>
</evidence>
<dbReference type="PRINTS" id="PR00723">
    <property type="entry name" value="SUBTILISIN"/>
</dbReference>
<keyword evidence="1" id="KW-0645">Protease</keyword>
<accession>A0A101RPR9</accession>
<dbReference type="SUPFAM" id="SSF52743">
    <property type="entry name" value="Subtilisin-like"/>
    <property type="match status" value="1"/>
</dbReference>
<dbReference type="Gene3D" id="3.40.50.200">
    <property type="entry name" value="Peptidase S8/S53 domain"/>
    <property type="match status" value="1"/>
</dbReference>
<keyword evidence="3" id="KW-0720">Serine protease</keyword>
<feature type="region of interest" description="Disordered" evidence="4">
    <location>
        <begin position="169"/>
        <end position="195"/>
    </location>
</feature>
<dbReference type="GO" id="GO:0008240">
    <property type="term" value="F:tripeptidyl-peptidase activity"/>
    <property type="evidence" value="ECO:0007669"/>
    <property type="project" value="TreeGrafter"/>
</dbReference>
<evidence type="ECO:0000256" key="4">
    <source>
        <dbReference type="SAM" id="MobiDB-lite"/>
    </source>
</evidence>
<dbReference type="GO" id="GO:0004252">
    <property type="term" value="F:serine-type endopeptidase activity"/>
    <property type="evidence" value="ECO:0007669"/>
    <property type="project" value="InterPro"/>
</dbReference>
<keyword evidence="7" id="KW-1185">Reference proteome</keyword>
<dbReference type="InterPro" id="IPR000209">
    <property type="entry name" value="Peptidase_S8/S53_dom"/>
</dbReference>
<dbReference type="CDD" id="cd04056">
    <property type="entry name" value="Peptidases_S53"/>
    <property type="match status" value="1"/>
</dbReference>
<evidence type="ECO:0000313" key="7">
    <source>
        <dbReference type="Proteomes" id="UP000054375"/>
    </source>
</evidence>
<dbReference type="PROSITE" id="PS00138">
    <property type="entry name" value="SUBTILASE_SER"/>
    <property type="match status" value="1"/>
</dbReference>
<comment type="caution">
    <text evidence="6">The sequence shown here is derived from an EMBL/GenBank/DDBJ whole genome shotgun (WGS) entry which is preliminary data.</text>
</comment>
<protein>
    <recommendedName>
        <fullName evidence="5">Peptidase S53 domain-containing protein</fullName>
    </recommendedName>
</protein>
<feature type="domain" description="Peptidase S53" evidence="5">
    <location>
        <begin position="123"/>
        <end position="542"/>
    </location>
</feature>
<proteinExistence type="predicted"/>
<dbReference type="PROSITE" id="PS51695">
    <property type="entry name" value="SEDOLISIN"/>
    <property type="match status" value="1"/>
</dbReference>
<reference evidence="6 7" key="1">
    <citation type="submission" date="2015-10" db="EMBL/GenBank/DDBJ databases">
        <title>Draft genome sequence of Streptomyces griseorubiginosus DSM 40469, type strain for the species Streptomyces griseorubiginosus.</title>
        <authorList>
            <person name="Ruckert C."/>
            <person name="Winkler A."/>
            <person name="Kalinowski J."/>
            <person name="Kampfer P."/>
            <person name="Glaeser S."/>
        </authorList>
    </citation>
    <scope>NUCLEOTIDE SEQUENCE [LARGE SCALE GENOMIC DNA]</scope>
    <source>
        <strain evidence="6 7">DSM 40469</strain>
    </source>
</reference>
<dbReference type="Proteomes" id="UP000054375">
    <property type="component" value="Unassembled WGS sequence"/>
</dbReference>
<evidence type="ECO:0000256" key="2">
    <source>
        <dbReference type="ARBA" id="ARBA00022801"/>
    </source>
</evidence>